<protein>
    <submittedName>
        <fullName evidence="1">Uncharacterized protein</fullName>
    </submittedName>
</protein>
<dbReference type="EMBL" id="JALBCA010000023">
    <property type="protein sequence ID" value="KAI2389621.1"/>
    <property type="molecule type" value="Genomic_DNA"/>
</dbReference>
<organism evidence="1">
    <name type="scientific">Ophidiomyces ophidiicola</name>
    <dbReference type="NCBI Taxonomy" id="1387563"/>
    <lineage>
        <taxon>Eukaryota</taxon>
        <taxon>Fungi</taxon>
        <taxon>Dikarya</taxon>
        <taxon>Ascomycota</taxon>
        <taxon>Pezizomycotina</taxon>
        <taxon>Eurotiomycetes</taxon>
        <taxon>Eurotiomycetidae</taxon>
        <taxon>Onygenales</taxon>
        <taxon>Onygenaceae</taxon>
        <taxon>Ophidiomyces</taxon>
    </lineage>
</organism>
<evidence type="ECO:0000313" key="1">
    <source>
        <dbReference type="EMBL" id="KAI2389621.1"/>
    </source>
</evidence>
<comment type="caution">
    <text evidence="1">The sequence shown here is derived from an EMBL/GenBank/DDBJ whole genome shotgun (WGS) entry which is preliminary data.</text>
</comment>
<reference evidence="1" key="1">
    <citation type="journal article" date="2022" name="bioRxiv">
        <title>Population genetic analysis of Ophidiomyces ophidiicola, the causative agent of snake fungal disease, indicates recent introductions to the USA.</title>
        <authorList>
            <person name="Ladner J.T."/>
            <person name="Palmer J.M."/>
            <person name="Ettinger C.L."/>
            <person name="Stajich J.E."/>
            <person name="Farrell T.M."/>
            <person name="Glorioso B.M."/>
            <person name="Lawson B."/>
            <person name="Price S.J."/>
            <person name="Stengle A.G."/>
            <person name="Grear D.A."/>
            <person name="Lorch J.M."/>
        </authorList>
    </citation>
    <scope>NUCLEOTIDE SEQUENCE</scope>
    <source>
        <strain evidence="1">NWHC 24266-5</strain>
    </source>
</reference>
<sequence>MPHNNSSKIPPSLRNILSAPSPANLSRFDPWNSSSTGHQRAENRSAGTAWREIRAQKLAAQRESGTDCNHTGQNGEWKWVTPTHIEHEERRVQGKQDIRSFFGVRKGNSARKPASETKPAQQLAVISTVGKTKEYRTGHAYDGAGSGIEYGNDRALPEIQEPRACWNATPTEISLPSSTHPPITNKGIFRNLTIYVNGSTFPAVSDHKLKQILVDNGAKISIYLERRKVTHVILGRPNMNAKSGRDGCGGGLAGSKLDREVKRVGGQGIKFVGVEWVLESVKAGLRLPEARFSNLHMASARQRSVLDDFGG</sequence>
<proteinExistence type="predicted"/>
<gene>
    <name evidence="1" type="ORF">LOY88_002085</name>
</gene>
<name>A0ACB8V0T8_9EURO</name>
<accession>A0ACB8V0T8</accession>